<keyword evidence="4" id="KW-1185">Reference proteome</keyword>
<feature type="domain" description="Tse2 ADP-ribosyltransferase toxin" evidence="1">
    <location>
        <begin position="15"/>
        <end position="134"/>
    </location>
</feature>
<dbReference type="EMBL" id="QEAM01000775">
    <property type="protein sequence ID" value="TPX35198.1"/>
    <property type="molecule type" value="Genomic_DNA"/>
</dbReference>
<gene>
    <name evidence="3" type="ORF">SeLEV6574_g08199</name>
    <name evidence="2" type="ORF">SeMB42_g07935</name>
</gene>
<dbReference type="Pfam" id="PF18648">
    <property type="entry name" value="ADPRTs_Tse2"/>
    <property type="match status" value="1"/>
</dbReference>
<dbReference type="Proteomes" id="UP000317494">
    <property type="component" value="Unassembled WGS sequence"/>
</dbReference>
<name>A0A507BK86_9FUNG</name>
<dbReference type="EMBL" id="QEAN01000697">
    <property type="protein sequence ID" value="TPX30287.1"/>
    <property type="molecule type" value="Genomic_DNA"/>
</dbReference>
<dbReference type="VEuPathDB" id="FungiDB:SeMB42_g07935"/>
<proteinExistence type="predicted"/>
<accession>A0A507BK86</accession>
<comment type="caution">
    <text evidence="2">The sequence shown here is derived from an EMBL/GenBank/DDBJ whole genome shotgun (WGS) entry which is preliminary data.</text>
</comment>
<dbReference type="AlphaFoldDB" id="A0A507BK86"/>
<evidence type="ECO:0000259" key="1">
    <source>
        <dbReference type="Pfam" id="PF18648"/>
    </source>
</evidence>
<dbReference type="InterPro" id="IPR041018">
    <property type="entry name" value="ADPRTs_Tse2"/>
</dbReference>
<evidence type="ECO:0000313" key="3">
    <source>
        <dbReference type="EMBL" id="TPX35198.1"/>
    </source>
</evidence>
<evidence type="ECO:0000313" key="5">
    <source>
        <dbReference type="Proteomes" id="UP000320475"/>
    </source>
</evidence>
<organism evidence="2 4">
    <name type="scientific">Synchytrium endobioticum</name>
    <dbReference type="NCBI Taxonomy" id="286115"/>
    <lineage>
        <taxon>Eukaryota</taxon>
        <taxon>Fungi</taxon>
        <taxon>Fungi incertae sedis</taxon>
        <taxon>Chytridiomycota</taxon>
        <taxon>Chytridiomycota incertae sedis</taxon>
        <taxon>Chytridiomycetes</taxon>
        <taxon>Synchytriales</taxon>
        <taxon>Synchytriaceae</taxon>
        <taxon>Synchytrium</taxon>
    </lineage>
</organism>
<evidence type="ECO:0000313" key="2">
    <source>
        <dbReference type="EMBL" id="TPX30287.1"/>
    </source>
</evidence>
<protein>
    <recommendedName>
        <fullName evidence="1">Tse2 ADP-ribosyltransferase toxin domain-containing protein</fullName>
    </recommendedName>
</protein>
<dbReference type="OrthoDB" id="10266325at2759"/>
<evidence type="ECO:0000313" key="4">
    <source>
        <dbReference type="Proteomes" id="UP000317494"/>
    </source>
</evidence>
<dbReference type="Proteomes" id="UP000320475">
    <property type="component" value="Unassembled WGS sequence"/>
</dbReference>
<sequence length="162" mass="18389">MRQLLGRFKVVPLHLYRLQIGPRAQLREFEAQKKLGRDAYDLKLGDDGLVHPMKGPSFEGPNGMSLRPLGPAFGELIAGFRGRNTRIIPIPEGTVLPSEMVLLHEHSDHYSMQCDEPMSLPDLNNALTAFLDQFPFMTLQEFKTQFPIDKLMVMDPSQPKKM</sequence>
<reference evidence="4 5" key="1">
    <citation type="journal article" date="2019" name="Sci. Rep.">
        <title>Comparative genomics of chytrid fungi reveal insights into the obligate biotrophic and pathogenic lifestyle of Synchytrium endobioticum.</title>
        <authorList>
            <person name="van de Vossenberg B.T.L.H."/>
            <person name="Warris S."/>
            <person name="Nguyen H.D.T."/>
            <person name="van Gent-Pelzer M.P.E."/>
            <person name="Joly D.L."/>
            <person name="van de Geest H.C."/>
            <person name="Bonants P.J.M."/>
            <person name="Smith D.S."/>
            <person name="Levesque C.A."/>
            <person name="van der Lee T.A.J."/>
        </authorList>
    </citation>
    <scope>NUCLEOTIDE SEQUENCE [LARGE SCALE GENOMIC DNA]</scope>
    <source>
        <strain evidence="3 5">LEV6574</strain>
        <strain evidence="2 4">MB42</strain>
    </source>
</reference>